<feature type="compositionally biased region" description="Polar residues" evidence="1">
    <location>
        <begin position="16"/>
        <end position="34"/>
    </location>
</feature>
<evidence type="ECO:0000313" key="2">
    <source>
        <dbReference type="EMBL" id="KAF9992728.1"/>
    </source>
</evidence>
<gene>
    <name evidence="2" type="ORF">BGZ65_011876</name>
</gene>
<dbReference type="EMBL" id="JAAAHW010002083">
    <property type="protein sequence ID" value="KAF9992728.1"/>
    <property type="molecule type" value="Genomic_DNA"/>
</dbReference>
<protein>
    <submittedName>
        <fullName evidence="2">Uncharacterized protein</fullName>
    </submittedName>
</protein>
<feature type="region of interest" description="Disordered" evidence="1">
    <location>
        <begin position="158"/>
        <end position="208"/>
    </location>
</feature>
<sequence length="279" mass="30342">MVMLQTKSSQHDDPISVSTTSPSMVLSPTSNDLSFKSGYRPDDDDNTGNDGEKKLKLFRAKNGHGRGSSGSGKSLLNATVFKQRRGSCQVQASRTEPQPQSIADILESAREVHPRYSSNDFDGLDLCDPLGLQGTFQSSLMADPSEHTIQQLYGAPVKREAHSSQTASSKNSNRDMLHNTSSMSASNSSIYSNTSNMAPTANSRTTSSKLGRLSRFKFPLISVGSSQKNKTQVSLAHQATFQEPAWVDANVVLQTAHVGTALKAIGHAWFRFSVDVRFR</sequence>
<comment type="caution">
    <text evidence="2">The sequence shown here is derived from an EMBL/GenBank/DDBJ whole genome shotgun (WGS) entry which is preliminary data.</text>
</comment>
<dbReference type="Proteomes" id="UP000749646">
    <property type="component" value="Unassembled WGS sequence"/>
</dbReference>
<feature type="compositionally biased region" description="Low complexity" evidence="1">
    <location>
        <begin position="179"/>
        <end position="197"/>
    </location>
</feature>
<name>A0A9P6MCU3_9FUNG</name>
<organism evidence="2 3">
    <name type="scientific">Modicella reniformis</name>
    <dbReference type="NCBI Taxonomy" id="1440133"/>
    <lineage>
        <taxon>Eukaryota</taxon>
        <taxon>Fungi</taxon>
        <taxon>Fungi incertae sedis</taxon>
        <taxon>Mucoromycota</taxon>
        <taxon>Mortierellomycotina</taxon>
        <taxon>Mortierellomycetes</taxon>
        <taxon>Mortierellales</taxon>
        <taxon>Mortierellaceae</taxon>
        <taxon>Modicella</taxon>
    </lineage>
</organism>
<feature type="compositionally biased region" description="Polar residues" evidence="1">
    <location>
        <begin position="198"/>
        <end position="208"/>
    </location>
</feature>
<evidence type="ECO:0000256" key="1">
    <source>
        <dbReference type="SAM" id="MobiDB-lite"/>
    </source>
</evidence>
<dbReference type="AlphaFoldDB" id="A0A9P6MCU3"/>
<evidence type="ECO:0000313" key="3">
    <source>
        <dbReference type="Proteomes" id="UP000749646"/>
    </source>
</evidence>
<reference evidence="2" key="1">
    <citation type="journal article" date="2020" name="Fungal Divers.">
        <title>Resolving the Mortierellaceae phylogeny through synthesis of multi-gene phylogenetics and phylogenomics.</title>
        <authorList>
            <person name="Vandepol N."/>
            <person name="Liber J."/>
            <person name="Desiro A."/>
            <person name="Na H."/>
            <person name="Kennedy M."/>
            <person name="Barry K."/>
            <person name="Grigoriev I.V."/>
            <person name="Miller A.N."/>
            <person name="O'Donnell K."/>
            <person name="Stajich J.E."/>
            <person name="Bonito G."/>
        </authorList>
    </citation>
    <scope>NUCLEOTIDE SEQUENCE</scope>
    <source>
        <strain evidence="2">MES-2147</strain>
    </source>
</reference>
<feature type="region of interest" description="Disordered" evidence="1">
    <location>
        <begin position="1"/>
        <end position="52"/>
    </location>
</feature>
<proteinExistence type="predicted"/>
<accession>A0A9P6MCU3</accession>
<keyword evidence="3" id="KW-1185">Reference proteome</keyword>